<reference evidence="2 3" key="1">
    <citation type="submission" date="2020-10" db="EMBL/GenBank/DDBJ databases">
        <title>Connecting structure to function with the recovery of over 1000 high-quality activated sludge metagenome-assembled genomes encoding full-length rRNA genes using long-read sequencing.</title>
        <authorList>
            <person name="Singleton C.M."/>
            <person name="Petriglieri F."/>
            <person name="Kristensen J.M."/>
            <person name="Kirkegaard R.H."/>
            <person name="Michaelsen T.Y."/>
            <person name="Andersen M.H."/>
            <person name="Karst S.M."/>
            <person name="Dueholm M.S."/>
            <person name="Nielsen P.H."/>
            <person name="Albertsen M."/>
        </authorList>
    </citation>
    <scope>NUCLEOTIDE SEQUENCE [LARGE SCALE GENOMIC DNA]</scope>
    <source>
        <strain evidence="2">Ribe_18-Q3-R11-54_BAT3C.373</strain>
    </source>
</reference>
<gene>
    <name evidence="2" type="ORF">IPO85_06050</name>
</gene>
<comment type="caution">
    <text evidence="2">The sequence shown here is derived from an EMBL/GenBank/DDBJ whole genome shotgun (WGS) entry which is preliminary data.</text>
</comment>
<dbReference type="EMBL" id="JADKFW010000004">
    <property type="protein sequence ID" value="MBK9717064.1"/>
    <property type="molecule type" value="Genomic_DNA"/>
</dbReference>
<dbReference type="PANTHER" id="PTHR10098">
    <property type="entry name" value="RAPSYN-RELATED"/>
    <property type="match status" value="1"/>
</dbReference>
<evidence type="ECO:0000259" key="1">
    <source>
        <dbReference type="Pfam" id="PF12770"/>
    </source>
</evidence>
<accession>A0A9D7S975</accession>
<organism evidence="2 3">
    <name type="scientific">Candidatus Defluviibacterium haderslevense</name>
    <dbReference type="NCBI Taxonomy" id="2981993"/>
    <lineage>
        <taxon>Bacteria</taxon>
        <taxon>Pseudomonadati</taxon>
        <taxon>Bacteroidota</taxon>
        <taxon>Saprospiria</taxon>
        <taxon>Saprospirales</taxon>
        <taxon>Saprospiraceae</taxon>
        <taxon>Candidatus Defluviibacterium</taxon>
    </lineage>
</organism>
<proteinExistence type="predicted"/>
<dbReference type="Proteomes" id="UP000808349">
    <property type="component" value="Unassembled WGS sequence"/>
</dbReference>
<feature type="domain" description="CHAT" evidence="1">
    <location>
        <begin position="14"/>
        <end position="192"/>
    </location>
</feature>
<evidence type="ECO:0000313" key="2">
    <source>
        <dbReference type="EMBL" id="MBK9717064.1"/>
    </source>
</evidence>
<name>A0A9D7S975_9BACT</name>
<evidence type="ECO:0000313" key="3">
    <source>
        <dbReference type="Proteomes" id="UP000808349"/>
    </source>
</evidence>
<dbReference type="Pfam" id="PF12770">
    <property type="entry name" value="CHAT"/>
    <property type="match status" value="1"/>
</dbReference>
<protein>
    <submittedName>
        <fullName evidence="2">CHAT domain-containing protein</fullName>
    </submittedName>
</protein>
<dbReference type="InterPro" id="IPR024983">
    <property type="entry name" value="CHAT_dom"/>
</dbReference>
<dbReference type="AlphaFoldDB" id="A0A9D7S975"/>
<dbReference type="PANTHER" id="PTHR10098:SF108">
    <property type="entry name" value="TETRATRICOPEPTIDE REPEAT PROTEIN 28"/>
    <property type="match status" value="1"/>
</dbReference>
<sequence>MQLKKPLKKLGDYKTESPQVIHISTHGYFFPDPKISRQSSVLSLQEEPVFKMSEHPMLRSGLIMAGANHAWKTGKPITPEAEDGILTAYEISQLNLRNTELVVLSACETGLGDIQGNEGVYGLQRAFKIAGAKNLIMSLWQVPDQQTSELMTAFYKYWLIKKKSIRESLKLAQNDLRKKGLESFYWAGFVLVE</sequence>